<dbReference type="SUPFAM" id="SSF48403">
    <property type="entry name" value="Ankyrin repeat"/>
    <property type="match status" value="1"/>
</dbReference>
<protein>
    <submittedName>
        <fullName evidence="5">Uncharacterized protein</fullName>
    </submittedName>
</protein>
<dbReference type="RefSeq" id="WP_173942724.1">
    <property type="nucleotide sequence ID" value="NZ_CBCSCD010000001.1"/>
</dbReference>
<dbReference type="PROSITE" id="PS50088">
    <property type="entry name" value="ANK_REPEAT"/>
    <property type="match status" value="3"/>
</dbReference>
<dbReference type="Proteomes" id="UP000500806">
    <property type="component" value="Chromosome"/>
</dbReference>
<feature type="repeat" description="ANK" evidence="3">
    <location>
        <begin position="126"/>
        <end position="158"/>
    </location>
</feature>
<feature type="chain" id="PRO_5026706568" evidence="4">
    <location>
        <begin position="25"/>
        <end position="233"/>
    </location>
</feature>
<evidence type="ECO:0000256" key="4">
    <source>
        <dbReference type="SAM" id="SignalP"/>
    </source>
</evidence>
<dbReference type="GO" id="GO:0004842">
    <property type="term" value="F:ubiquitin-protein transferase activity"/>
    <property type="evidence" value="ECO:0007669"/>
    <property type="project" value="TreeGrafter"/>
</dbReference>
<proteinExistence type="predicted"/>
<gene>
    <name evidence="5" type="ORF">DCO16_05475</name>
</gene>
<dbReference type="InterPro" id="IPR002110">
    <property type="entry name" value="Ankyrin_rpt"/>
</dbReference>
<evidence type="ECO:0000313" key="6">
    <source>
        <dbReference type="Proteomes" id="UP000500806"/>
    </source>
</evidence>
<dbReference type="InterPro" id="IPR036770">
    <property type="entry name" value="Ankyrin_rpt-contain_sf"/>
</dbReference>
<dbReference type="AlphaFoldDB" id="A0A6M9PXI5"/>
<keyword evidence="4" id="KW-0732">Signal</keyword>
<dbReference type="Pfam" id="PF12796">
    <property type="entry name" value="Ank_2"/>
    <property type="match status" value="2"/>
</dbReference>
<feature type="repeat" description="ANK" evidence="3">
    <location>
        <begin position="95"/>
        <end position="128"/>
    </location>
</feature>
<name>A0A6M9PXI5_9BURK</name>
<evidence type="ECO:0000313" key="5">
    <source>
        <dbReference type="EMBL" id="QKM62566.1"/>
    </source>
</evidence>
<dbReference type="SMART" id="SM00248">
    <property type="entry name" value="ANK"/>
    <property type="match status" value="5"/>
</dbReference>
<feature type="signal peptide" evidence="4">
    <location>
        <begin position="1"/>
        <end position="24"/>
    </location>
</feature>
<dbReference type="Gene3D" id="1.25.40.20">
    <property type="entry name" value="Ankyrin repeat-containing domain"/>
    <property type="match status" value="2"/>
</dbReference>
<dbReference type="GO" id="GO:0085020">
    <property type="term" value="P:protein K6-linked ubiquitination"/>
    <property type="evidence" value="ECO:0007669"/>
    <property type="project" value="TreeGrafter"/>
</dbReference>
<dbReference type="PROSITE" id="PS50297">
    <property type="entry name" value="ANK_REP_REGION"/>
    <property type="match status" value="3"/>
</dbReference>
<dbReference type="PANTHER" id="PTHR24171">
    <property type="entry name" value="ANKYRIN REPEAT DOMAIN-CONTAINING PROTEIN 39-RELATED"/>
    <property type="match status" value="1"/>
</dbReference>
<feature type="repeat" description="ANK" evidence="3">
    <location>
        <begin position="159"/>
        <end position="191"/>
    </location>
</feature>
<reference evidence="5 6" key="1">
    <citation type="submission" date="2018-04" db="EMBL/GenBank/DDBJ databases">
        <title>Polynucleobacter sp. LimPoW16 genome.</title>
        <authorList>
            <person name="Hahn M.W."/>
        </authorList>
    </citation>
    <scope>NUCLEOTIDE SEQUENCE [LARGE SCALE GENOMIC DNA]</scope>
    <source>
        <strain evidence="5 6">LimPoW16</strain>
    </source>
</reference>
<keyword evidence="1" id="KW-0677">Repeat</keyword>
<sequence length="233" mass="25219">MRVSFKYKILLSSVFISFSGLAFAQTAAQVESFTKAAKFDDVSEIKALLKSGISPNTVDPMGNPMLIVAIKDKSPKAIDLLLADSAIEANLSNKNGETPLMIAAIEGEFPVVQKLVLNMKVDVNKTGWTPLHYACASGRLDIAQFLLKQGAKVNALSPSDTTPLMMAVSSGNEELIKALLDQGADLQMRNHEGFSAIDVAALFDKDHIRDGLMSRWVKLYKSPYPGGPKKFAS</sequence>
<accession>A0A6M9PXI5</accession>
<dbReference type="EMBL" id="CP028941">
    <property type="protein sequence ID" value="QKM62566.1"/>
    <property type="molecule type" value="Genomic_DNA"/>
</dbReference>
<dbReference type="PRINTS" id="PR01415">
    <property type="entry name" value="ANKYRIN"/>
</dbReference>
<organism evidence="5 6">
    <name type="scientific">Polynucleobacter antarcticus</name>
    <dbReference type="NCBI Taxonomy" id="1743162"/>
    <lineage>
        <taxon>Bacteria</taxon>
        <taxon>Pseudomonadati</taxon>
        <taxon>Pseudomonadota</taxon>
        <taxon>Betaproteobacteria</taxon>
        <taxon>Burkholderiales</taxon>
        <taxon>Burkholderiaceae</taxon>
        <taxon>Polynucleobacter</taxon>
    </lineage>
</organism>
<evidence type="ECO:0000256" key="2">
    <source>
        <dbReference type="ARBA" id="ARBA00023043"/>
    </source>
</evidence>
<evidence type="ECO:0000256" key="3">
    <source>
        <dbReference type="PROSITE-ProRule" id="PRU00023"/>
    </source>
</evidence>
<dbReference type="KEGG" id="pani:DCO16_05475"/>
<keyword evidence="6" id="KW-1185">Reference proteome</keyword>
<keyword evidence="2 3" id="KW-0040">ANK repeat</keyword>
<evidence type="ECO:0000256" key="1">
    <source>
        <dbReference type="ARBA" id="ARBA00022737"/>
    </source>
</evidence>